<dbReference type="Gene3D" id="3.40.50.2300">
    <property type="match status" value="1"/>
</dbReference>
<dbReference type="SUPFAM" id="SSF52172">
    <property type="entry name" value="CheY-like"/>
    <property type="match status" value="1"/>
</dbReference>
<evidence type="ECO:0000313" key="10">
    <source>
        <dbReference type="EMBL" id="SMC70560.1"/>
    </source>
</evidence>
<sequence>MNILLVDDSHFSRYCVAKSLARVGHNVIECENGEDALKRFSECYFPLVLTDIMMPGITGLELLRKISALPAGKDTDVVLFTASNQVELAIEALRAGAYDYLLKPINEQELSIIIQRVIEQRLILKEHRQLKEQFIYEVEAATEETRQELERLKEVLAHTSGTHQVGFFSPIMQNLVLQAQKYHTDRAIPVLIEGETGTGKELFASMIHNGCLLSGEPFVPINCAAISPTLFESELFGYEAGAYTGGLTKGQKGKIDLAQGGTLFLDEIGEMSMELQAKLLRVIQEKEFFRVGGLQRIKTDIRIICATNVDLYERLKSGTFRKDLYYRLKVGHILIPALRQRPEDIVPLAELFLKQFAQDKGKRFVRLGAEAAELLLAYEWPGNVRELRNAMEWVVFMYDDREVKPCHLGILNSHFSSDFSNGFARIIDPLNFTLPQGGFCLDDYTDRIIEKALDMHKGNKAEAARMLGITRRAFSYRLEKANPRLADHD</sequence>
<accession>A0A1W2BCR0</accession>
<reference evidence="10 11" key="1">
    <citation type="submission" date="2017-04" db="EMBL/GenBank/DDBJ databases">
        <authorList>
            <person name="Afonso C.L."/>
            <person name="Miller P.J."/>
            <person name="Scott M.A."/>
            <person name="Spackman E."/>
            <person name="Goraichik I."/>
            <person name="Dimitrov K.M."/>
            <person name="Suarez D.L."/>
            <person name="Swayne D.E."/>
        </authorList>
    </citation>
    <scope>NUCLEOTIDE SEQUENCE [LARGE SCALE GENOMIC DNA]</scope>
    <source>
        <strain evidence="10 11">DSM 5090</strain>
    </source>
</reference>
<dbReference type="AlphaFoldDB" id="A0A1W2BCR0"/>
<dbReference type="Proteomes" id="UP000192738">
    <property type="component" value="Unassembled WGS sequence"/>
</dbReference>
<dbReference type="OrthoDB" id="9803970at2"/>
<dbReference type="FunFam" id="3.40.50.300:FF:000006">
    <property type="entry name" value="DNA-binding transcriptional regulator NtrC"/>
    <property type="match status" value="1"/>
</dbReference>
<dbReference type="EMBL" id="FWXI01000007">
    <property type="protein sequence ID" value="SMC70560.1"/>
    <property type="molecule type" value="Genomic_DNA"/>
</dbReference>
<keyword evidence="4 10" id="KW-0238">DNA-binding</keyword>
<gene>
    <name evidence="10" type="ORF">SAMN04488500_10766</name>
</gene>
<dbReference type="InterPro" id="IPR025662">
    <property type="entry name" value="Sigma_54_int_dom_ATP-bd_1"/>
</dbReference>
<evidence type="ECO:0000256" key="6">
    <source>
        <dbReference type="PROSITE-ProRule" id="PRU00169"/>
    </source>
</evidence>
<dbReference type="InterPro" id="IPR027417">
    <property type="entry name" value="P-loop_NTPase"/>
</dbReference>
<dbReference type="SMART" id="SM00382">
    <property type="entry name" value="AAA"/>
    <property type="match status" value="1"/>
</dbReference>
<dbReference type="STRING" id="112901.SAMN04488500_10766"/>
<dbReference type="SUPFAM" id="SSF52540">
    <property type="entry name" value="P-loop containing nucleoside triphosphate hydrolases"/>
    <property type="match status" value="1"/>
</dbReference>
<evidence type="ECO:0000256" key="3">
    <source>
        <dbReference type="ARBA" id="ARBA00023015"/>
    </source>
</evidence>
<dbReference type="InterPro" id="IPR002197">
    <property type="entry name" value="HTH_Fis"/>
</dbReference>
<protein>
    <submittedName>
        <fullName evidence="10">DNA-binding transcriptional response regulator, NtrC family, contains REC, AAA-type ATPase, and a Fis-type DNA-binding domains</fullName>
    </submittedName>
</protein>
<dbReference type="PROSITE" id="PS00675">
    <property type="entry name" value="SIGMA54_INTERACT_1"/>
    <property type="match status" value="1"/>
</dbReference>
<dbReference type="CDD" id="cd00009">
    <property type="entry name" value="AAA"/>
    <property type="match status" value="1"/>
</dbReference>
<dbReference type="GO" id="GO:0043565">
    <property type="term" value="F:sequence-specific DNA binding"/>
    <property type="evidence" value="ECO:0007669"/>
    <property type="project" value="InterPro"/>
</dbReference>
<dbReference type="GO" id="GO:0005524">
    <property type="term" value="F:ATP binding"/>
    <property type="evidence" value="ECO:0007669"/>
    <property type="project" value="UniProtKB-KW"/>
</dbReference>
<dbReference type="RefSeq" id="WP_084575578.1">
    <property type="nucleotide sequence ID" value="NZ_CP155572.1"/>
</dbReference>
<feature type="coiled-coil region" evidence="7">
    <location>
        <begin position="124"/>
        <end position="155"/>
    </location>
</feature>
<dbReference type="Pfam" id="PF00158">
    <property type="entry name" value="Sigma54_activat"/>
    <property type="match status" value="1"/>
</dbReference>
<dbReference type="PANTHER" id="PTHR32071">
    <property type="entry name" value="TRANSCRIPTIONAL REGULATORY PROTEIN"/>
    <property type="match status" value="1"/>
</dbReference>
<dbReference type="Gene3D" id="1.10.10.60">
    <property type="entry name" value="Homeodomain-like"/>
    <property type="match status" value="1"/>
</dbReference>
<feature type="domain" description="Sigma-54 factor interaction" evidence="8">
    <location>
        <begin position="169"/>
        <end position="396"/>
    </location>
</feature>
<dbReference type="SMART" id="SM00448">
    <property type="entry name" value="REC"/>
    <property type="match status" value="1"/>
</dbReference>
<evidence type="ECO:0000256" key="4">
    <source>
        <dbReference type="ARBA" id="ARBA00023125"/>
    </source>
</evidence>
<evidence type="ECO:0000259" key="9">
    <source>
        <dbReference type="PROSITE" id="PS50110"/>
    </source>
</evidence>
<dbReference type="PRINTS" id="PR01590">
    <property type="entry name" value="HTHFIS"/>
</dbReference>
<dbReference type="Pfam" id="PF00072">
    <property type="entry name" value="Response_reg"/>
    <property type="match status" value="1"/>
</dbReference>
<keyword evidence="6" id="KW-0597">Phosphoprotein</keyword>
<evidence type="ECO:0000313" key="11">
    <source>
        <dbReference type="Proteomes" id="UP000192738"/>
    </source>
</evidence>
<keyword evidence="2" id="KW-0067">ATP-binding</keyword>
<feature type="domain" description="Response regulatory" evidence="9">
    <location>
        <begin position="2"/>
        <end position="118"/>
    </location>
</feature>
<dbReference type="InterPro" id="IPR009057">
    <property type="entry name" value="Homeodomain-like_sf"/>
</dbReference>
<dbReference type="GO" id="GO:0000160">
    <property type="term" value="P:phosphorelay signal transduction system"/>
    <property type="evidence" value="ECO:0007669"/>
    <property type="project" value="InterPro"/>
</dbReference>
<keyword evidence="11" id="KW-1185">Reference proteome</keyword>
<dbReference type="PROSITE" id="PS50110">
    <property type="entry name" value="RESPONSE_REGULATORY"/>
    <property type="match status" value="1"/>
</dbReference>
<dbReference type="PROSITE" id="PS00676">
    <property type="entry name" value="SIGMA54_INTERACT_2"/>
    <property type="match status" value="1"/>
</dbReference>
<dbReference type="InterPro" id="IPR011006">
    <property type="entry name" value="CheY-like_superfamily"/>
</dbReference>
<dbReference type="InterPro" id="IPR001789">
    <property type="entry name" value="Sig_transdc_resp-reg_receiver"/>
</dbReference>
<organism evidence="10 11">
    <name type="scientific">Sporomusa malonica</name>
    <dbReference type="NCBI Taxonomy" id="112901"/>
    <lineage>
        <taxon>Bacteria</taxon>
        <taxon>Bacillati</taxon>
        <taxon>Bacillota</taxon>
        <taxon>Negativicutes</taxon>
        <taxon>Selenomonadales</taxon>
        <taxon>Sporomusaceae</taxon>
        <taxon>Sporomusa</taxon>
    </lineage>
</organism>
<evidence type="ECO:0000256" key="2">
    <source>
        <dbReference type="ARBA" id="ARBA00022840"/>
    </source>
</evidence>
<dbReference type="InterPro" id="IPR025944">
    <property type="entry name" value="Sigma_54_int_dom_CS"/>
</dbReference>
<dbReference type="PROSITE" id="PS00688">
    <property type="entry name" value="SIGMA54_INTERACT_3"/>
    <property type="match status" value="1"/>
</dbReference>
<keyword evidence="7" id="KW-0175">Coiled coil</keyword>
<keyword evidence="3" id="KW-0805">Transcription regulation</keyword>
<feature type="modified residue" description="4-aspartylphosphate" evidence="6">
    <location>
        <position position="51"/>
    </location>
</feature>
<dbReference type="GO" id="GO:0006355">
    <property type="term" value="P:regulation of DNA-templated transcription"/>
    <property type="evidence" value="ECO:0007669"/>
    <property type="project" value="InterPro"/>
</dbReference>
<dbReference type="InterPro" id="IPR003593">
    <property type="entry name" value="AAA+_ATPase"/>
</dbReference>
<evidence type="ECO:0000256" key="5">
    <source>
        <dbReference type="ARBA" id="ARBA00023163"/>
    </source>
</evidence>
<dbReference type="Pfam" id="PF25601">
    <property type="entry name" value="AAA_lid_14"/>
    <property type="match status" value="1"/>
</dbReference>
<dbReference type="InterPro" id="IPR058031">
    <property type="entry name" value="AAA_lid_NorR"/>
</dbReference>
<evidence type="ECO:0000256" key="1">
    <source>
        <dbReference type="ARBA" id="ARBA00022741"/>
    </source>
</evidence>
<dbReference type="Gene3D" id="3.40.50.300">
    <property type="entry name" value="P-loop containing nucleotide triphosphate hydrolases"/>
    <property type="match status" value="1"/>
</dbReference>
<evidence type="ECO:0000256" key="7">
    <source>
        <dbReference type="SAM" id="Coils"/>
    </source>
</evidence>
<dbReference type="Gene3D" id="1.10.8.60">
    <property type="match status" value="1"/>
</dbReference>
<dbReference type="Pfam" id="PF02954">
    <property type="entry name" value="HTH_8"/>
    <property type="match status" value="1"/>
</dbReference>
<dbReference type="InterPro" id="IPR025943">
    <property type="entry name" value="Sigma_54_int_dom_ATP-bd_2"/>
</dbReference>
<dbReference type="PROSITE" id="PS50045">
    <property type="entry name" value="SIGMA54_INTERACT_4"/>
    <property type="match status" value="1"/>
</dbReference>
<proteinExistence type="predicted"/>
<keyword evidence="1" id="KW-0547">Nucleotide-binding</keyword>
<dbReference type="SUPFAM" id="SSF46689">
    <property type="entry name" value="Homeodomain-like"/>
    <property type="match status" value="1"/>
</dbReference>
<name>A0A1W2BCR0_9FIRM</name>
<evidence type="ECO:0000259" key="8">
    <source>
        <dbReference type="PROSITE" id="PS50045"/>
    </source>
</evidence>
<keyword evidence="5" id="KW-0804">Transcription</keyword>
<dbReference type="InterPro" id="IPR002078">
    <property type="entry name" value="Sigma_54_int"/>
</dbReference>